<reference evidence="3" key="1">
    <citation type="journal article" date="2019" name="Int. J. Syst. Evol. Microbiol.">
        <title>The Global Catalogue of Microorganisms (GCM) 10K type strain sequencing project: providing services to taxonomists for standard genome sequencing and annotation.</title>
        <authorList>
            <consortium name="The Broad Institute Genomics Platform"/>
            <consortium name="The Broad Institute Genome Sequencing Center for Infectious Disease"/>
            <person name="Wu L."/>
            <person name="Ma J."/>
        </authorList>
    </citation>
    <scope>NUCLEOTIDE SEQUENCE [LARGE SCALE GENOMIC DNA]</scope>
    <source>
        <strain evidence="3">CCUG 42001</strain>
    </source>
</reference>
<dbReference type="RefSeq" id="WP_253051798.1">
    <property type="nucleotide sequence ID" value="NZ_JAMXWN010000001.1"/>
</dbReference>
<organism evidence="2 3">
    <name type="scientific">Sporolactobacillus kofuensis</name>
    <dbReference type="NCBI Taxonomy" id="269672"/>
    <lineage>
        <taxon>Bacteria</taxon>
        <taxon>Bacillati</taxon>
        <taxon>Bacillota</taxon>
        <taxon>Bacilli</taxon>
        <taxon>Bacillales</taxon>
        <taxon>Sporolactobacillaceae</taxon>
        <taxon>Sporolactobacillus</taxon>
    </lineage>
</organism>
<proteinExistence type="predicted"/>
<name>A0ABW1WDL4_9BACL</name>
<dbReference type="Proteomes" id="UP001596267">
    <property type="component" value="Unassembled WGS sequence"/>
</dbReference>
<keyword evidence="1" id="KW-1133">Transmembrane helix</keyword>
<sequence length="58" mass="6714">MKSVIFCLLAALVVFLFYHFLLGLLHLESLFISGALLFLTIFLMVRFLTWHRGNKGKN</sequence>
<evidence type="ECO:0000313" key="3">
    <source>
        <dbReference type="Proteomes" id="UP001596267"/>
    </source>
</evidence>
<gene>
    <name evidence="2" type="ORF">ACFP7A_03590</name>
</gene>
<protein>
    <submittedName>
        <fullName evidence="2">Uncharacterized protein</fullName>
    </submittedName>
</protein>
<evidence type="ECO:0000256" key="1">
    <source>
        <dbReference type="SAM" id="Phobius"/>
    </source>
</evidence>
<comment type="caution">
    <text evidence="2">The sequence shown here is derived from an EMBL/GenBank/DDBJ whole genome shotgun (WGS) entry which is preliminary data.</text>
</comment>
<feature type="transmembrane region" description="Helical" evidence="1">
    <location>
        <begin position="5"/>
        <end position="24"/>
    </location>
</feature>
<keyword evidence="3" id="KW-1185">Reference proteome</keyword>
<evidence type="ECO:0000313" key="2">
    <source>
        <dbReference type="EMBL" id="MFC6385677.1"/>
    </source>
</evidence>
<accession>A0ABW1WDL4</accession>
<feature type="transmembrane region" description="Helical" evidence="1">
    <location>
        <begin position="30"/>
        <end position="49"/>
    </location>
</feature>
<dbReference type="EMBL" id="JBHSTQ010000002">
    <property type="protein sequence ID" value="MFC6385677.1"/>
    <property type="molecule type" value="Genomic_DNA"/>
</dbReference>
<keyword evidence="1" id="KW-0472">Membrane</keyword>
<keyword evidence="1" id="KW-0812">Transmembrane</keyword>